<protein>
    <submittedName>
        <fullName evidence="3">Uncharacterized protein</fullName>
    </submittedName>
</protein>
<evidence type="ECO:0000313" key="2">
    <source>
        <dbReference type="EMBL" id="PNX80007.1"/>
    </source>
</evidence>
<sequence>MEHHQQDQVVRSNSHSFYQPYNYYDEEDIYHPGNVDLDQPKSLNDDSFLTSLPDDSMYQSIMSADLIVPDFTVDHNPTTWNQGVGNPFVESGETTKTKHKIS</sequence>
<evidence type="ECO:0000256" key="1">
    <source>
        <dbReference type="SAM" id="MobiDB-lite"/>
    </source>
</evidence>
<comment type="caution">
    <text evidence="3">The sequence shown here is derived from an EMBL/GenBank/DDBJ whole genome shotgun (WGS) entry which is preliminary data.</text>
</comment>
<feature type="region of interest" description="Disordered" evidence="1">
    <location>
        <begin position="78"/>
        <end position="102"/>
    </location>
</feature>
<dbReference type="EMBL" id="ASHM01037077">
    <property type="protein sequence ID" value="PNX80007.1"/>
    <property type="molecule type" value="Genomic_DNA"/>
</dbReference>
<organism evidence="3 4">
    <name type="scientific">Trifolium pratense</name>
    <name type="common">Red clover</name>
    <dbReference type="NCBI Taxonomy" id="57577"/>
    <lineage>
        <taxon>Eukaryota</taxon>
        <taxon>Viridiplantae</taxon>
        <taxon>Streptophyta</taxon>
        <taxon>Embryophyta</taxon>
        <taxon>Tracheophyta</taxon>
        <taxon>Spermatophyta</taxon>
        <taxon>Magnoliopsida</taxon>
        <taxon>eudicotyledons</taxon>
        <taxon>Gunneridae</taxon>
        <taxon>Pentapetalae</taxon>
        <taxon>rosids</taxon>
        <taxon>fabids</taxon>
        <taxon>Fabales</taxon>
        <taxon>Fabaceae</taxon>
        <taxon>Papilionoideae</taxon>
        <taxon>50 kb inversion clade</taxon>
        <taxon>NPAAA clade</taxon>
        <taxon>Hologalegina</taxon>
        <taxon>IRL clade</taxon>
        <taxon>Trifolieae</taxon>
        <taxon>Trifolium</taxon>
    </lineage>
</organism>
<dbReference type="AlphaFoldDB" id="A0A2K3LNQ6"/>
<reference evidence="3 4" key="2">
    <citation type="journal article" date="2017" name="Front. Plant Sci.">
        <title>Gene Classification and Mining of Molecular Markers Useful in Red Clover (Trifolium pratense) Breeding.</title>
        <authorList>
            <person name="Istvanek J."/>
            <person name="Dluhosova J."/>
            <person name="Dluhos P."/>
            <person name="Patkova L."/>
            <person name="Nedelnik J."/>
            <person name="Repkova J."/>
        </authorList>
    </citation>
    <scope>NUCLEOTIDE SEQUENCE [LARGE SCALE GENOMIC DNA]</scope>
    <source>
        <strain evidence="4">cv. Tatra</strain>
        <tissue evidence="3">Young leaves</tissue>
    </source>
</reference>
<dbReference type="Proteomes" id="UP000236291">
    <property type="component" value="Unassembled WGS sequence"/>
</dbReference>
<name>A0A2K3LNQ6_TRIPR</name>
<evidence type="ECO:0000313" key="4">
    <source>
        <dbReference type="Proteomes" id="UP000236291"/>
    </source>
</evidence>
<accession>A0A2K3LNQ6</accession>
<reference evidence="3 4" key="1">
    <citation type="journal article" date="2014" name="Am. J. Bot.">
        <title>Genome assembly and annotation for red clover (Trifolium pratense; Fabaceae).</title>
        <authorList>
            <person name="Istvanek J."/>
            <person name="Jaros M."/>
            <person name="Krenek A."/>
            <person name="Repkova J."/>
        </authorList>
    </citation>
    <scope>NUCLEOTIDE SEQUENCE [LARGE SCALE GENOMIC DNA]</scope>
    <source>
        <strain evidence="4">cv. Tatra</strain>
        <tissue evidence="3">Young leaves</tissue>
    </source>
</reference>
<evidence type="ECO:0000313" key="3">
    <source>
        <dbReference type="EMBL" id="PNX80171.1"/>
    </source>
</evidence>
<gene>
    <name evidence="2" type="ORF">L195_g036001</name>
    <name evidence="3" type="ORF">L195_g036168</name>
</gene>
<proteinExistence type="predicted"/>
<dbReference type="ExpressionAtlas" id="A0A2K3LNQ6">
    <property type="expression patterns" value="baseline"/>
</dbReference>
<dbReference type="EMBL" id="ASHM01037407">
    <property type="protein sequence ID" value="PNX80171.1"/>
    <property type="molecule type" value="Genomic_DNA"/>
</dbReference>